<feature type="domain" description="RNA polymerase sigma-70 region 2" evidence="6">
    <location>
        <begin position="53"/>
        <end position="121"/>
    </location>
</feature>
<organism evidence="8 9">
    <name type="scientific">Algimonas ampicilliniresistens</name>
    <dbReference type="NCBI Taxonomy" id="1298735"/>
    <lineage>
        <taxon>Bacteria</taxon>
        <taxon>Pseudomonadati</taxon>
        <taxon>Pseudomonadota</taxon>
        <taxon>Alphaproteobacteria</taxon>
        <taxon>Maricaulales</taxon>
        <taxon>Robiginitomaculaceae</taxon>
        <taxon>Algimonas</taxon>
    </lineage>
</organism>
<dbReference type="InterPro" id="IPR013325">
    <property type="entry name" value="RNA_pol_sigma_r2"/>
</dbReference>
<evidence type="ECO:0000313" key="9">
    <source>
        <dbReference type="Proteomes" id="UP001161391"/>
    </source>
</evidence>
<feature type="region of interest" description="Disordered" evidence="5">
    <location>
        <begin position="1"/>
        <end position="32"/>
    </location>
</feature>
<dbReference type="InterPro" id="IPR036388">
    <property type="entry name" value="WH-like_DNA-bd_sf"/>
</dbReference>
<evidence type="ECO:0000313" key="8">
    <source>
        <dbReference type="EMBL" id="GLQ22630.1"/>
    </source>
</evidence>
<feature type="compositionally biased region" description="Polar residues" evidence="5">
    <location>
        <begin position="9"/>
        <end position="30"/>
    </location>
</feature>
<evidence type="ECO:0000256" key="2">
    <source>
        <dbReference type="ARBA" id="ARBA00023015"/>
    </source>
</evidence>
<feature type="domain" description="RNA polymerase sigma factor 70 region 4 type 2" evidence="7">
    <location>
        <begin position="153"/>
        <end position="204"/>
    </location>
</feature>
<dbReference type="SUPFAM" id="SSF88946">
    <property type="entry name" value="Sigma2 domain of RNA polymerase sigma factors"/>
    <property type="match status" value="1"/>
</dbReference>
<dbReference type="RefSeq" id="WP_284387155.1">
    <property type="nucleotide sequence ID" value="NZ_BSNK01000001.1"/>
</dbReference>
<protein>
    <submittedName>
        <fullName evidence="8">ECF RNA polymerase sigma factor RpoE</fullName>
    </submittedName>
</protein>
<comment type="similarity">
    <text evidence="1">Belongs to the sigma-70 factor family. ECF subfamily.</text>
</comment>
<dbReference type="InterPro" id="IPR013324">
    <property type="entry name" value="RNA_pol_sigma_r3/r4-like"/>
</dbReference>
<keyword evidence="4" id="KW-0804">Transcription</keyword>
<dbReference type="NCBIfam" id="TIGR02937">
    <property type="entry name" value="sigma70-ECF"/>
    <property type="match status" value="1"/>
</dbReference>
<evidence type="ECO:0000256" key="4">
    <source>
        <dbReference type="ARBA" id="ARBA00023163"/>
    </source>
</evidence>
<name>A0ABQ5V6C1_9PROT</name>
<dbReference type="EMBL" id="BSNK01000001">
    <property type="protein sequence ID" value="GLQ22630.1"/>
    <property type="molecule type" value="Genomic_DNA"/>
</dbReference>
<reference evidence="8" key="1">
    <citation type="journal article" date="2014" name="Int. J. Syst. Evol. Microbiol.">
        <title>Complete genome of a new Firmicutes species belonging to the dominant human colonic microbiota ('Ruminococcus bicirculans') reveals two chromosomes and a selective capacity to utilize plant glucans.</title>
        <authorList>
            <consortium name="NISC Comparative Sequencing Program"/>
            <person name="Wegmann U."/>
            <person name="Louis P."/>
            <person name="Goesmann A."/>
            <person name="Henrissat B."/>
            <person name="Duncan S.H."/>
            <person name="Flint H.J."/>
        </authorList>
    </citation>
    <scope>NUCLEOTIDE SEQUENCE</scope>
    <source>
        <strain evidence="8">NBRC 108219</strain>
    </source>
</reference>
<dbReference type="InterPro" id="IPR007627">
    <property type="entry name" value="RNA_pol_sigma70_r2"/>
</dbReference>
<dbReference type="PANTHER" id="PTHR43133">
    <property type="entry name" value="RNA POLYMERASE ECF-TYPE SIGMA FACTO"/>
    <property type="match status" value="1"/>
</dbReference>
<gene>
    <name evidence="8" type="primary">rpoE_2</name>
    <name evidence="8" type="ORF">GCM10007853_05040</name>
</gene>
<evidence type="ECO:0000256" key="1">
    <source>
        <dbReference type="ARBA" id="ARBA00010641"/>
    </source>
</evidence>
<evidence type="ECO:0000259" key="7">
    <source>
        <dbReference type="Pfam" id="PF08281"/>
    </source>
</evidence>
<dbReference type="PANTHER" id="PTHR43133:SF62">
    <property type="entry name" value="RNA POLYMERASE SIGMA FACTOR SIGZ"/>
    <property type="match status" value="1"/>
</dbReference>
<dbReference type="Pfam" id="PF08281">
    <property type="entry name" value="Sigma70_r4_2"/>
    <property type="match status" value="1"/>
</dbReference>
<dbReference type="InterPro" id="IPR039425">
    <property type="entry name" value="RNA_pol_sigma-70-like"/>
</dbReference>
<evidence type="ECO:0000256" key="3">
    <source>
        <dbReference type="ARBA" id="ARBA00023082"/>
    </source>
</evidence>
<reference evidence="8" key="2">
    <citation type="submission" date="2023-01" db="EMBL/GenBank/DDBJ databases">
        <title>Draft genome sequence of Algimonas ampicilliniresistens strain NBRC 108219.</title>
        <authorList>
            <person name="Sun Q."/>
            <person name="Mori K."/>
        </authorList>
    </citation>
    <scope>NUCLEOTIDE SEQUENCE</scope>
    <source>
        <strain evidence="8">NBRC 108219</strain>
    </source>
</reference>
<keyword evidence="9" id="KW-1185">Reference proteome</keyword>
<accession>A0ABQ5V6C1</accession>
<proteinExistence type="inferred from homology"/>
<dbReference type="InterPro" id="IPR013249">
    <property type="entry name" value="RNA_pol_sigma70_r4_t2"/>
</dbReference>
<keyword evidence="2" id="KW-0805">Transcription regulation</keyword>
<evidence type="ECO:0000259" key="6">
    <source>
        <dbReference type="Pfam" id="PF04542"/>
    </source>
</evidence>
<dbReference type="Gene3D" id="1.10.1740.10">
    <property type="match status" value="1"/>
</dbReference>
<sequence length="214" mass="24163">MSGAPPENPDSNEPVSKPRSVTQSPKSLSASKRDAAWLKVISEDRDAKALSALFDIYTPKLKGWLMARGAGDATAEDVVQDVMLKVWTGAHMFDPAKASFATWVYRMTRNRWIDHQRKHGRVDVRDPELMKTIADDEVPSAETGYMEQQETSWLQEEIARLTPSQQTAIHMAYMEFKTHKEISEETGLPLGTVKTRIRSAMQALKSNMGERRRS</sequence>
<dbReference type="Proteomes" id="UP001161391">
    <property type="component" value="Unassembled WGS sequence"/>
</dbReference>
<dbReference type="InterPro" id="IPR014284">
    <property type="entry name" value="RNA_pol_sigma-70_dom"/>
</dbReference>
<dbReference type="CDD" id="cd06171">
    <property type="entry name" value="Sigma70_r4"/>
    <property type="match status" value="1"/>
</dbReference>
<keyword evidence="3" id="KW-0731">Sigma factor</keyword>
<dbReference type="SUPFAM" id="SSF88659">
    <property type="entry name" value="Sigma3 and sigma4 domains of RNA polymerase sigma factors"/>
    <property type="match status" value="1"/>
</dbReference>
<dbReference type="Pfam" id="PF04542">
    <property type="entry name" value="Sigma70_r2"/>
    <property type="match status" value="1"/>
</dbReference>
<evidence type="ECO:0000256" key="5">
    <source>
        <dbReference type="SAM" id="MobiDB-lite"/>
    </source>
</evidence>
<dbReference type="Gene3D" id="1.10.10.10">
    <property type="entry name" value="Winged helix-like DNA-binding domain superfamily/Winged helix DNA-binding domain"/>
    <property type="match status" value="1"/>
</dbReference>
<comment type="caution">
    <text evidence="8">The sequence shown here is derived from an EMBL/GenBank/DDBJ whole genome shotgun (WGS) entry which is preliminary data.</text>
</comment>